<dbReference type="Gene3D" id="2.60.40.1120">
    <property type="entry name" value="Carboxypeptidase-like, regulatory domain"/>
    <property type="match status" value="1"/>
</dbReference>
<protein>
    <recommendedName>
        <fullName evidence="3">Carboxypeptidase-like regulatory domain-containing protein</fullName>
    </recommendedName>
</protein>
<proteinExistence type="predicted"/>
<sequence length="338" mass="37211">MIRRSLALNRFPLPIWNLIVSSIERTIEPTSRMKQLLLIVFCLLLQPALGQQASVSGRVLDFTTGLGYQGATILQKGTSNGMSADALGNFTLGVPSGTDSVTLQVSAIGCVTQTSRVAAGSFSIFLLEADNREFCDLPVYPKLVLGLSSGVRYAPFGALLQHPRLFHRPYSAGVSYQTNLHRNYALSAHLELPALVSHNRLRITEAVAYNQLQAEPANARFRSYLVTFGVSIYRLGMVRMPTLLVKGGYAQYQPIHNAETSTASTGYGFGLGLSHSFFPNTIDLASELHATRWPGYWQWQGKLTKSVRFPTATFQTGLGLNLLRRYCEVSATVSYTFF</sequence>
<evidence type="ECO:0008006" key="3">
    <source>
        <dbReference type="Google" id="ProtNLM"/>
    </source>
</evidence>
<dbReference type="SUPFAM" id="SSF49464">
    <property type="entry name" value="Carboxypeptidase regulatory domain-like"/>
    <property type="match status" value="1"/>
</dbReference>
<keyword evidence="2" id="KW-1185">Reference proteome</keyword>
<dbReference type="AlphaFoldDB" id="A0A4Z0MSY6"/>
<reference evidence="1 2" key="1">
    <citation type="submission" date="2019-04" db="EMBL/GenBank/DDBJ databases">
        <authorList>
            <person name="Feng G."/>
            <person name="Zhang J."/>
            <person name="Zhu H."/>
        </authorList>
    </citation>
    <scope>NUCLEOTIDE SEQUENCE [LARGE SCALE GENOMIC DNA]</scope>
    <source>
        <strain evidence="1 2">JCM 19491</strain>
    </source>
</reference>
<name>A0A4Z0MSY6_9BACT</name>
<evidence type="ECO:0000313" key="1">
    <source>
        <dbReference type="EMBL" id="TGD82932.1"/>
    </source>
</evidence>
<dbReference type="Pfam" id="PF13715">
    <property type="entry name" value="CarbopepD_reg_2"/>
    <property type="match status" value="1"/>
</dbReference>
<dbReference type="InterPro" id="IPR008969">
    <property type="entry name" value="CarboxyPept-like_regulatory"/>
</dbReference>
<dbReference type="EMBL" id="SRKZ01000001">
    <property type="protein sequence ID" value="TGD82932.1"/>
    <property type="molecule type" value="Genomic_DNA"/>
</dbReference>
<comment type="caution">
    <text evidence="1">The sequence shown here is derived from an EMBL/GenBank/DDBJ whole genome shotgun (WGS) entry which is preliminary data.</text>
</comment>
<evidence type="ECO:0000313" key="2">
    <source>
        <dbReference type="Proteomes" id="UP000298284"/>
    </source>
</evidence>
<accession>A0A4Z0MSY6</accession>
<dbReference type="OrthoDB" id="874107at2"/>
<dbReference type="Proteomes" id="UP000298284">
    <property type="component" value="Unassembled WGS sequence"/>
</dbReference>
<gene>
    <name evidence="1" type="ORF">EU557_03900</name>
</gene>
<organism evidence="1 2">
    <name type="scientific">Hymenobacter wooponensis</name>
    <dbReference type="NCBI Taxonomy" id="1525360"/>
    <lineage>
        <taxon>Bacteria</taxon>
        <taxon>Pseudomonadati</taxon>
        <taxon>Bacteroidota</taxon>
        <taxon>Cytophagia</taxon>
        <taxon>Cytophagales</taxon>
        <taxon>Hymenobacteraceae</taxon>
        <taxon>Hymenobacter</taxon>
    </lineage>
</organism>